<keyword evidence="3" id="KW-1185">Reference proteome</keyword>
<gene>
    <name evidence="2" type="ORF">BC936DRAFT_141832</name>
</gene>
<sequence length="282" mass="31549">MCSVWWFRRLSDLRPVRVWMLSSNKAIQEFAGPVRGSDVVEFRRPSDFKAYPVVRTLSSNKLCRNLLVSSSVGFLRPVRGSDVVEQQAVLELAAFVVRRILRPVRGSDVVEQQAVPELAAPLIYCRFRRLSNLRPVCVVRMLSINGLYRNLVVSLSVGFRPVRGSSAPHVYRLYFGFAIALRQDLTSLCQELLASGLPCINLLASKSPRVKTSSSRQDDLLASRPDLLVSRPPRVKTSLHQPPSRVKISSHQDLLLASRPSSSRQDPPPRVKTLLLASRPSS</sequence>
<name>A0A433A1J6_9FUNG</name>
<evidence type="ECO:0000256" key="1">
    <source>
        <dbReference type="SAM" id="MobiDB-lite"/>
    </source>
</evidence>
<feature type="non-terminal residue" evidence="2">
    <location>
        <position position="282"/>
    </location>
</feature>
<dbReference type="Proteomes" id="UP000268093">
    <property type="component" value="Unassembled WGS sequence"/>
</dbReference>
<comment type="caution">
    <text evidence="2">The sequence shown here is derived from an EMBL/GenBank/DDBJ whole genome shotgun (WGS) entry which is preliminary data.</text>
</comment>
<protein>
    <submittedName>
        <fullName evidence="2">Uncharacterized protein</fullName>
    </submittedName>
</protein>
<dbReference type="EMBL" id="RBNI01020630">
    <property type="protein sequence ID" value="RUO96563.1"/>
    <property type="molecule type" value="Genomic_DNA"/>
</dbReference>
<feature type="region of interest" description="Disordered" evidence="1">
    <location>
        <begin position="232"/>
        <end position="282"/>
    </location>
</feature>
<evidence type="ECO:0000313" key="3">
    <source>
        <dbReference type="Proteomes" id="UP000268093"/>
    </source>
</evidence>
<proteinExistence type="predicted"/>
<reference evidence="2 3" key="1">
    <citation type="journal article" date="2018" name="New Phytol.">
        <title>Phylogenomics of Endogonaceae and evolution of mycorrhizas within Mucoromycota.</title>
        <authorList>
            <person name="Chang Y."/>
            <person name="Desiro A."/>
            <person name="Na H."/>
            <person name="Sandor L."/>
            <person name="Lipzen A."/>
            <person name="Clum A."/>
            <person name="Barry K."/>
            <person name="Grigoriev I.V."/>
            <person name="Martin F.M."/>
            <person name="Stajich J.E."/>
            <person name="Smith M.E."/>
            <person name="Bonito G."/>
            <person name="Spatafora J.W."/>
        </authorList>
    </citation>
    <scope>NUCLEOTIDE SEQUENCE [LARGE SCALE GENOMIC DNA]</scope>
    <source>
        <strain evidence="2 3">GMNB39</strain>
    </source>
</reference>
<dbReference type="AlphaFoldDB" id="A0A433A1J6"/>
<organism evidence="2 3">
    <name type="scientific">Jimgerdemannia flammicorona</name>
    <dbReference type="NCBI Taxonomy" id="994334"/>
    <lineage>
        <taxon>Eukaryota</taxon>
        <taxon>Fungi</taxon>
        <taxon>Fungi incertae sedis</taxon>
        <taxon>Mucoromycota</taxon>
        <taxon>Mucoromycotina</taxon>
        <taxon>Endogonomycetes</taxon>
        <taxon>Endogonales</taxon>
        <taxon>Endogonaceae</taxon>
        <taxon>Jimgerdemannia</taxon>
    </lineage>
</organism>
<accession>A0A433A1J6</accession>
<evidence type="ECO:0000313" key="2">
    <source>
        <dbReference type="EMBL" id="RUO96563.1"/>
    </source>
</evidence>